<feature type="compositionally biased region" description="Basic residues" evidence="1">
    <location>
        <begin position="319"/>
        <end position="328"/>
    </location>
</feature>
<protein>
    <submittedName>
        <fullName evidence="2">AAA family ATPase</fullName>
    </submittedName>
</protein>
<dbReference type="Proteomes" id="UP000469215">
    <property type="component" value="Unassembled WGS sequence"/>
</dbReference>
<evidence type="ECO:0000313" key="3">
    <source>
        <dbReference type="Proteomes" id="UP000469215"/>
    </source>
</evidence>
<accession>A0A6N9HB01</accession>
<dbReference type="Gene3D" id="3.40.50.300">
    <property type="entry name" value="P-loop containing nucleotide triphosphate hydrolases"/>
    <property type="match status" value="1"/>
</dbReference>
<dbReference type="AlphaFoldDB" id="A0A6N9HB01"/>
<evidence type="ECO:0000313" key="2">
    <source>
        <dbReference type="EMBL" id="MYM20976.1"/>
    </source>
</evidence>
<name>A0A6N9HB01_9MICO</name>
<keyword evidence="3" id="KW-1185">Reference proteome</keyword>
<proteinExistence type="predicted"/>
<feature type="compositionally biased region" description="Polar residues" evidence="1">
    <location>
        <begin position="388"/>
        <end position="401"/>
    </location>
</feature>
<dbReference type="Pfam" id="PF13481">
    <property type="entry name" value="AAA_25"/>
    <property type="match status" value="1"/>
</dbReference>
<dbReference type="RefSeq" id="WP_160954376.1">
    <property type="nucleotide sequence ID" value="NZ_WWEQ01000113.1"/>
</dbReference>
<dbReference type="EMBL" id="WWEQ01000113">
    <property type="protein sequence ID" value="MYM20976.1"/>
    <property type="molecule type" value="Genomic_DNA"/>
</dbReference>
<dbReference type="SUPFAM" id="SSF52540">
    <property type="entry name" value="P-loop containing nucleoside triphosphate hydrolases"/>
    <property type="match status" value="1"/>
</dbReference>
<feature type="region of interest" description="Disordered" evidence="1">
    <location>
        <begin position="319"/>
        <end position="408"/>
    </location>
</feature>
<dbReference type="InterPro" id="IPR027417">
    <property type="entry name" value="P-loop_NTPase"/>
</dbReference>
<gene>
    <name evidence="2" type="ORF">GSY69_13670</name>
</gene>
<sequence length="474" mass="51646">MRIPRVTPASTITPRKMRWLVEDQFPLNTLSTCGGKGGEGKSTLVLDVAARGSRGELHGDVQGPVNTLIVSVEDDWQTTVVPRLMAAGANLDRILKFDVETYVEDTGESFETKAVLPIDVTQLREAIIEHDVRLVIFDPAASFIDGDPNKVIDVRRAFEPISKLAQDLDLAVILIAHFGKGTGSVGDKLSGSHAWRDLTRSYWAFATDDETGKHYMTQEKSNYSKTKGTYEFELTGVPVPISGETVEVVAIGNITPSEVDVAEIINRPVADGDDDVSECGEWLLSYLDREPFEFARADIVKAGRAEGFSEATLKRSKKRLGVAHRRTKTVPTTTVWEHPSISGNQVAHDREPTEPTDTKTHVSAGQPSQLTVSSRSVERANCEPTGLTRENTPPNASQLSQLKHEDPDEPTDIFGKAADPYEAAQDTNGNVGCSLCGKNTKWCGSPRIVEDFLCGLGQRSRVAGLVVDGAHHVC</sequence>
<evidence type="ECO:0000256" key="1">
    <source>
        <dbReference type="SAM" id="MobiDB-lite"/>
    </source>
</evidence>
<feature type="compositionally biased region" description="Polar residues" evidence="1">
    <location>
        <begin position="329"/>
        <end position="345"/>
    </location>
</feature>
<organism evidence="2 3">
    <name type="scientific">Brevibacterium rongguiense</name>
    <dbReference type="NCBI Taxonomy" id="2695267"/>
    <lineage>
        <taxon>Bacteria</taxon>
        <taxon>Bacillati</taxon>
        <taxon>Actinomycetota</taxon>
        <taxon>Actinomycetes</taxon>
        <taxon>Micrococcales</taxon>
        <taxon>Brevibacteriaceae</taxon>
        <taxon>Brevibacterium</taxon>
    </lineage>
</organism>
<reference evidence="2 3" key="1">
    <citation type="submission" date="2020-01" db="EMBL/GenBank/DDBJ databases">
        <authorList>
            <person name="Deng T."/>
        </authorList>
    </citation>
    <scope>NUCLEOTIDE SEQUENCE [LARGE SCALE GENOMIC DNA]</scope>
    <source>
        <strain evidence="2 3">5221</strain>
    </source>
</reference>
<comment type="caution">
    <text evidence="2">The sequence shown here is derived from an EMBL/GenBank/DDBJ whole genome shotgun (WGS) entry which is preliminary data.</text>
</comment>
<feature type="compositionally biased region" description="Basic and acidic residues" evidence="1">
    <location>
        <begin position="347"/>
        <end position="360"/>
    </location>
</feature>
<feature type="compositionally biased region" description="Polar residues" evidence="1">
    <location>
        <begin position="361"/>
        <end position="375"/>
    </location>
</feature>